<proteinExistence type="inferred from homology"/>
<sequence length="179" mass="20965">MSLREFSGSHSRKTERQRRRSSSLSSSSSSSRSSSSSSESSERRRKRDKRKRKRSSEKRERHSYIFRKLQKKTMKGEDEHRKKKRRKISDNVDVGPSPQNAEPIPKRSMAPMTREEYEKQQSKIRRVYDAETGRHRLIKGDGEVIEEIVSQERHKMINKMATLGDGASFQAYLQSNQFT</sequence>
<name>A0A6P8I8S1_ACTTE</name>
<feature type="compositionally biased region" description="Basic residues" evidence="8">
    <location>
        <begin position="64"/>
        <end position="73"/>
    </location>
</feature>
<keyword evidence="9" id="KW-1185">Reference proteome</keyword>
<keyword evidence="5" id="KW-0507">mRNA processing</keyword>
<evidence type="ECO:0000256" key="8">
    <source>
        <dbReference type="SAM" id="MobiDB-lite"/>
    </source>
</evidence>
<dbReference type="GO" id="GO:0006397">
    <property type="term" value="P:mRNA processing"/>
    <property type="evidence" value="ECO:0007669"/>
    <property type="project" value="UniProtKB-KW"/>
</dbReference>
<evidence type="ECO:0000256" key="5">
    <source>
        <dbReference type="ARBA" id="ARBA00022664"/>
    </source>
</evidence>
<dbReference type="Proteomes" id="UP000515163">
    <property type="component" value="Unplaced"/>
</dbReference>
<dbReference type="GO" id="GO:0008380">
    <property type="term" value="P:RNA splicing"/>
    <property type="evidence" value="ECO:0007669"/>
    <property type="project" value="UniProtKB-KW"/>
</dbReference>
<dbReference type="RefSeq" id="XP_031564964.1">
    <property type="nucleotide sequence ID" value="XM_031709104.1"/>
</dbReference>
<evidence type="ECO:0000313" key="9">
    <source>
        <dbReference type="Proteomes" id="UP000515163"/>
    </source>
</evidence>
<feature type="compositionally biased region" description="Low complexity" evidence="8">
    <location>
        <begin position="22"/>
        <end position="39"/>
    </location>
</feature>
<accession>A0A6P8I8S1</accession>
<feature type="region of interest" description="Disordered" evidence="8">
    <location>
        <begin position="1"/>
        <end position="123"/>
    </location>
</feature>
<reference evidence="10" key="1">
    <citation type="submission" date="2025-08" db="UniProtKB">
        <authorList>
            <consortium name="RefSeq"/>
        </authorList>
    </citation>
    <scope>IDENTIFICATION</scope>
    <source>
        <tissue evidence="10">Tentacle</tissue>
    </source>
</reference>
<evidence type="ECO:0000256" key="6">
    <source>
        <dbReference type="ARBA" id="ARBA00023187"/>
    </source>
</evidence>
<gene>
    <name evidence="10" type="primary">LOC116300262</name>
</gene>
<evidence type="ECO:0000256" key="1">
    <source>
        <dbReference type="ARBA" id="ARBA00004324"/>
    </source>
</evidence>
<organism evidence="9 10">
    <name type="scientific">Actinia tenebrosa</name>
    <name type="common">Australian red waratah sea anemone</name>
    <dbReference type="NCBI Taxonomy" id="6105"/>
    <lineage>
        <taxon>Eukaryota</taxon>
        <taxon>Metazoa</taxon>
        <taxon>Cnidaria</taxon>
        <taxon>Anthozoa</taxon>
        <taxon>Hexacorallia</taxon>
        <taxon>Actiniaria</taxon>
        <taxon>Actiniidae</taxon>
        <taxon>Actinia</taxon>
    </lineage>
</organism>
<dbReference type="GO" id="GO:0016607">
    <property type="term" value="C:nuclear speck"/>
    <property type="evidence" value="ECO:0007669"/>
    <property type="project" value="UniProtKB-SubCell"/>
</dbReference>
<dbReference type="InterPro" id="IPR019532">
    <property type="entry name" value="Nucl_RNA-splicing_assoc_SR-25"/>
</dbReference>
<feature type="compositionally biased region" description="Basic and acidic residues" evidence="8">
    <location>
        <begin position="113"/>
        <end position="123"/>
    </location>
</feature>
<dbReference type="Pfam" id="PF10500">
    <property type="entry name" value="SR-25"/>
    <property type="match status" value="1"/>
</dbReference>
<protein>
    <recommendedName>
        <fullName evidence="4">ADP-ribosylation factor-like protein 6-interacting protein 4</fullName>
    </recommendedName>
</protein>
<comment type="similarity">
    <text evidence="3">Belongs to the ARL6IP4 family.</text>
</comment>
<keyword evidence="7" id="KW-0539">Nucleus</keyword>
<evidence type="ECO:0000256" key="7">
    <source>
        <dbReference type="ARBA" id="ARBA00023242"/>
    </source>
</evidence>
<evidence type="ECO:0000256" key="2">
    <source>
        <dbReference type="ARBA" id="ARBA00004604"/>
    </source>
</evidence>
<feature type="compositionally biased region" description="Basic residues" evidence="8">
    <location>
        <begin position="10"/>
        <end position="21"/>
    </location>
</feature>
<dbReference type="GeneID" id="116300262"/>
<evidence type="ECO:0000256" key="3">
    <source>
        <dbReference type="ARBA" id="ARBA00006852"/>
    </source>
</evidence>
<evidence type="ECO:0000313" key="10">
    <source>
        <dbReference type="RefSeq" id="XP_031564964.1"/>
    </source>
</evidence>
<keyword evidence="6" id="KW-0508">mRNA splicing</keyword>
<feature type="compositionally biased region" description="Basic residues" evidence="8">
    <location>
        <begin position="43"/>
        <end position="56"/>
    </location>
</feature>
<dbReference type="AlphaFoldDB" id="A0A6P8I8S1"/>
<evidence type="ECO:0000256" key="4">
    <source>
        <dbReference type="ARBA" id="ARBA00017993"/>
    </source>
</evidence>
<comment type="subcellular location">
    <subcellularLocation>
        <location evidence="1">Nucleus speckle</location>
    </subcellularLocation>
    <subcellularLocation>
        <location evidence="2">Nucleus</location>
        <location evidence="2">Nucleolus</location>
    </subcellularLocation>
</comment>
<dbReference type="OrthoDB" id="48562at2759"/>
<dbReference type="GO" id="GO:0005730">
    <property type="term" value="C:nucleolus"/>
    <property type="evidence" value="ECO:0007669"/>
    <property type="project" value="UniProtKB-SubCell"/>
</dbReference>